<proteinExistence type="predicted"/>
<dbReference type="AlphaFoldDB" id="A0A1M3TZB4"/>
<gene>
    <name evidence="1" type="ORF">ASPFODRAFT_27888</name>
</gene>
<evidence type="ECO:0000313" key="1">
    <source>
        <dbReference type="EMBL" id="OJZ92085.1"/>
    </source>
</evidence>
<organism evidence="1 2">
    <name type="scientific">Aspergillus luchuensis (strain CBS 106.47)</name>
    <dbReference type="NCBI Taxonomy" id="1137211"/>
    <lineage>
        <taxon>Eukaryota</taxon>
        <taxon>Fungi</taxon>
        <taxon>Dikarya</taxon>
        <taxon>Ascomycota</taxon>
        <taxon>Pezizomycotina</taxon>
        <taxon>Eurotiomycetes</taxon>
        <taxon>Eurotiomycetidae</taxon>
        <taxon>Eurotiales</taxon>
        <taxon>Aspergillaceae</taxon>
        <taxon>Aspergillus</taxon>
        <taxon>Aspergillus subgen. Circumdati</taxon>
    </lineage>
</organism>
<name>A0A1M3TZB4_ASPLC</name>
<evidence type="ECO:0000313" key="2">
    <source>
        <dbReference type="Proteomes" id="UP000184063"/>
    </source>
</evidence>
<dbReference type="Proteomes" id="UP000184063">
    <property type="component" value="Unassembled WGS sequence"/>
</dbReference>
<dbReference type="VEuPathDB" id="FungiDB:ASPFODRAFT_27888"/>
<protein>
    <submittedName>
        <fullName evidence="1">Uncharacterized protein</fullName>
    </submittedName>
</protein>
<reference evidence="2" key="1">
    <citation type="journal article" date="2017" name="Genome Biol.">
        <title>Comparative genomics reveals high biological diversity and specific adaptations in the industrially and medically important fungal genus Aspergillus.</title>
        <authorList>
            <person name="de Vries R.P."/>
            <person name="Riley R."/>
            <person name="Wiebenga A."/>
            <person name="Aguilar-Osorio G."/>
            <person name="Amillis S."/>
            <person name="Uchima C.A."/>
            <person name="Anderluh G."/>
            <person name="Asadollahi M."/>
            <person name="Askin M."/>
            <person name="Barry K."/>
            <person name="Battaglia E."/>
            <person name="Bayram O."/>
            <person name="Benocci T."/>
            <person name="Braus-Stromeyer S.A."/>
            <person name="Caldana C."/>
            <person name="Canovas D."/>
            <person name="Cerqueira G.C."/>
            <person name="Chen F."/>
            <person name="Chen W."/>
            <person name="Choi C."/>
            <person name="Clum A."/>
            <person name="Dos Santos R.A."/>
            <person name="Damasio A.R."/>
            <person name="Diallinas G."/>
            <person name="Emri T."/>
            <person name="Fekete E."/>
            <person name="Flipphi M."/>
            <person name="Freyberg S."/>
            <person name="Gallo A."/>
            <person name="Gournas C."/>
            <person name="Habgood R."/>
            <person name="Hainaut M."/>
            <person name="Harispe M.L."/>
            <person name="Henrissat B."/>
            <person name="Hilden K.S."/>
            <person name="Hope R."/>
            <person name="Hossain A."/>
            <person name="Karabika E."/>
            <person name="Karaffa L."/>
            <person name="Karanyi Z."/>
            <person name="Krasevec N."/>
            <person name="Kuo A."/>
            <person name="Kusch H."/>
            <person name="LaButti K."/>
            <person name="Lagendijk E.L."/>
            <person name="Lapidus A."/>
            <person name="Levasseur A."/>
            <person name="Lindquist E."/>
            <person name="Lipzen A."/>
            <person name="Logrieco A.F."/>
            <person name="MacCabe A."/>
            <person name="Maekelae M.R."/>
            <person name="Malavazi I."/>
            <person name="Melin P."/>
            <person name="Meyer V."/>
            <person name="Mielnichuk N."/>
            <person name="Miskei M."/>
            <person name="Molnar A.P."/>
            <person name="Mule G."/>
            <person name="Ngan C.Y."/>
            <person name="Orejas M."/>
            <person name="Orosz E."/>
            <person name="Ouedraogo J.P."/>
            <person name="Overkamp K.M."/>
            <person name="Park H.-S."/>
            <person name="Perrone G."/>
            <person name="Piumi F."/>
            <person name="Punt P.J."/>
            <person name="Ram A.F."/>
            <person name="Ramon A."/>
            <person name="Rauscher S."/>
            <person name="Record E."/>
            <person name="Riano-Pachon D.M."/>
            <person name="Robert V."/>
            <person name="Roehrig J."/>
            <person name="Ruller R."/>
            <person name="Salamov A."/>
            <person name="Salih N.S."/>
            <person name="Samson R.A."/>
            <person name="Sandor E."/>
            <person name="Sanguinetti M."/>
            <person name="Schuetze T."/>
            <person name="Sepcic K."/>
            <person name="Shelest E."/>
            <person name="Sherlock G."/>
            <person name="Sophianopoulou V."/>
            <person name="Squina F.M."/>
            <person name="Sun H."/>
            <person name="Susca A."/>
            <person name="Todd R.B."/>
            <person name="Tsang A."/>
            <person name="Unkles S.E."/>
            <person name="van de Wiele N."/>
            <person name="van Rossen-Uffink D."/>
            <person name="Oliveira J.V."/>
            <person name="Vesth T.C."/>
            <person name="Visser J."/>
            <person name="Yu J.-H."/>
            <person name="Zhou M."/>
            <person name="Andersen M.R."/>
            <person name="Archer D.B."/>
            <person name="Baker S.E."/>
            <person name="Benoit I."/>
            <person name="Brakhage A.A."/>
            <person name="Braus G.H."/>
            <person name="Fischer R."/>
            <person name="Frisvad J.C."/>
            <person name="Goldman G.H."/>
            <person name="Houbraken J."/>
            <person name="Oakley B."/>
            <person name="Pocsi I."/>
            <person name="Scazzocchio C."/>
            <person name="Seiboth B."/>
            <person name="vanKuyk P.A."/>
            <person name="Wortman J."/>
            <person name="Dyer P.S."/>
            <person name="Grigoriev I.V."/>
        </authorList>
    </citation>
    <scope>NUCLEOTIDE SEQUENCE [LARGE SCALE GENOMIC DNA]</scope>
    <source>
        <strain evidence="2">CBS 106.47</strain>
    </source>
</reference>
<accession>A0A1M3TZB4</accession>
<sequence length="153" mass="17249">METGSSAVGSGALIVYTKHTEGSLLPRTVIQMVILGIPNRPDKIRLSYVVSKTLRDFWEDEKGNLVEMDSWYRMVIMPYYAPKWSLVTGSETKLCRNSPYPVWVWSGWICVIFLAVSSSFKGPGHFVRPSVVELDQLLTVGLLPATVLRPRFN</sequence>
<dbReference type="EMBL" id="KV878236">
    <property type="protein sequence ID" value="OJZ92085.1"/>
    <property type="molecule type" value="Genomic_DNA"/>
</dbReference>